<dbReference type="Gene3D" id="2.60.120.260">
    <property type="entry name" value="Galactose-binding domain-like"/>
    <property type="match status" value="1"/>
</dbReference>
<comment type="caution">
    <text evidence="2">The sequence shown here is derived from an EMBL/GenBank/DDBJ whole genome shotgun (WGS) entry which is preliminary data.</text>
</comment>
<dbReference type="GO" id="GO:0030246">
    <property type="term" value="F:carbohydrate binding"/>
    <property type="evidence" value="ECO:0007669"/>
    <property type="project" value="InterPro"/>
</dbReference>
<protein>
    <recommendedName>
        <fullName evidence="1">CBM6 domain-containing protein</fullName>
    </recommendedName>
</protein>
<dbReference type="InterPro" id="IPR005084">
    <property type="entry name" value="CBM6"/>
</dbReference>
<name>A0A1R0XV85_9BACL</name>
<dbReference type="RefSeq" id="WP_042126104.1">
    <property type="nucleotide sequence ID" value="NZ_MPTC01000015.1"/>
</dbReference>
<dbReference type="EMBL" id="MPTC01000015">
    <property type="protein sequence ID" value="OMD39020.1"/>
    <property type="molecule type" value="Genomic_DNA"/>
</dbReference>
<sequence length="81" mass="8699">MAFSASVISLEGGGTIELYLDDPAGLFIGSLPVPAANGPEQQLELRTEISGAVGIHDLYLVFKGNTGSELFKLDSWRFIEK</sequence>
<organism evidence="2 3">
    <name type="scientific">Paenibacillus odorifer</name>
    <dbReference type="NCBI Taxonomy" id="189426"/>
    <lineage>
        <taxon>Bacteria</taxon>
        <taxon>Bacillati</taxon>
        <taxon>Bacillota</taxon>
        <taxon>Bacilli</taxon>
        <taxon>Bacillales</taxon>
        <taxon>Paenibacillaceae</taxon>
        <taxon>Paenibacillus</taxon>
    </lineage>
</organism>
<dbReference type="AlphaFoldDB" id="A0A1R0XV85"/>
<accession>A0A1R0XV85</accession>
<dbReference type="OrthoDB" id="9801455at2"/>
<reference evidence="2 3" key="1">
    <citation type="submission" date="2016-10" db="EMBL/GenBank/DDBJ databases">
        <title>Paenibacillus species isolates.</title>
        <authorList>
            <person name="Beno S.M."/>
        </authorList>
    </citation>
    <scope>NUCLEOTIDE SEQUENCE [LARGE SCALE GENOMIC DNA]</scope>
    <source>
        <strain evidence="2 3">FSL H7-0710</strain>
    </source>
</reference>
<gene>
    <name evidence="2" type="ORF">BSK52_17305</name>
</gene>
<evidence type="ECO:0000259" key="1">
    <source>
        <dbReference type="Pfam" id="PF03422"/>
    </source>
</evidence>
<feature type="domain" description="CBM6" evidence="1">
    <location>
        <begin position="3"/>
        <end position="79"/>
    </location>
</feature>
<dbReference type="Pfam" id="PF03422">
    <property type="entry name" value="CBM_6"/>
    <property type="match status" value="1"/>
</dbReference>
<dbReference type="InterPro" id="IPR008979">
    <property type="entry name" value="Galactose-bd-like_sf"/>
</dbReference>
<proteinExistence type="predicted"/>
<dbReference type="Proteomes" id="UP000187439">
    <property type="component" value="Unassembled WGS sequence"/>
</dbReference>
<dbReference type="CDD" id="cd04084">
    <property type="entry name" value="CBM6_xylanase-like"/>
    <property type="match status" value="1"/>
</dbReference>
<dbReference type="SUPFAM" id="SSF49785">
    <property type="entry name" value="Galactose-binding domain-like"/>
    <property type="match status" value="1"/>
</dbReference>
<evidence type="ECO:0000313" key="2">
    <source>
        <dbReference type="EMBL" id="OMD39020.1"/>
    </source>
</evidence>
<evidence type="ECO:0000313" key="3">
    <source>
        <dbReference type="Proteomes" id="UP000187439"/>
    </source>
</evidence>